<dbReference type="GO" id="GO:0019139">
    <property type="term" value="F:cytokinin dehydrogenase activity"/>
    <property type="evidence" value="ECO:0007669"/>
    <property type="project" value="InterPro"/>
</dbReference>
<dbReference type="Proteomes" id="UP001054252">
    <property type="component" value="Unassembled WGS sequence"/>
</dbReference>
<dbReference type="SUPFAM" id="SSF55103">
    <property type="entry name" value="FAD-linked oxidases, C-terminal domain"/>
    <property type="match status" value="1"/>
</dbReference>
<dbReference type="PANTHER" id="PTHR13878:SF102">
    <property type="entry name" value="CYTOKININ DEHYDROGENASE 5"/>
    <property type="match status" value="1"/>
</dbReference>
<comment type="caution">
    <text evidence="7">The sequence shown here is derived from an EMBL/GenBank/DDBJ whole genome shotgun (WGS) entry which is preliminary data.</text>
</comment>
<evidence type="ECO:0000256" key="2">
    <source>
        <dbReference type="ARBA" id="ARBA00005466"/>
    </source>
</evidence>
<dbReference type="Gene3D" id="3.30.43.10">
    <property type="entry name" value="Uridine Diphospho-n-acetylenolpyruvylglucosamine Reductase, domain 2"/>
    <property type="match status" value="1"/>
</dbReference>
<dbReference type="GO" id="GO:0009690">
    <property type="term" value="P:cytokinin metabolic process"/>
    <property type="evidence" value="ECO:0007669"/>
    <property type="project" value="InterPro"/>
</dbReference>
<evidence type="ECO:0000256" key="5">
    <source>
        <dbReference type="ARBA" id="ARBA00023002"/>
    </source>
</evidence>
<dbReference type="PANTHER" id="PTHR13878">
    <property type="entry name" value="GULONOLACTONE OXIDASE"/>
    <property type="match status" value="1"/>
</dbReference>
<gene>
    <name evidence="7" type="ORF">SLEP1_g53916</name>
</gene>
<evidence type="ECO:0000259" key="6">
    <source>
        <dbReference type="Pfam" id="PF09265"/>
    </source>
</evidence>
<keyword evidence="3" id="KW-0285">Flavoprotein</keyword>
<keyword evidence="8" id="KW-1185">Reference proteome</keyword>
<evidence type="ECO:0000256" key="1">
    <source>
        <dbReference type="ARBA" id="ARBA00001974"/>
    </source>
</evidence>
<dbReference type="InterPro" id="IPR015345">
    <property type="entry name" value="Cytokinin_DH_FAD/cytokin-bd"/>
</dbReference>
<organism evidence="7 8">
    <name type="scientific">Rubroshorea leprosula</name>
    <dbReference type="NCBI Taxonomy" id="152421"/>
    <lineage>
        <taxon>Eukaryota</taxon>
        <taxon>Viridiplantae</taxon>
        <taxon>Streptophyta</taxon>
        <taxon>Embryophyta</taxon>
        <taxon>Tracheophyta</taxon>
        <taxon>Spermatophyta</taxon>
        <taxon>Magnoliopsida</taxon>
        <taxon>eudicotyledons</taxon>
        <taxon>Gunneridae</taxon>
        <taxon>Pentapetalae</taxon>
        <taxon>rosids</taxon>
        <taxon>malvids</taxon>
        <taxon>Malvales</taxon>
        <taxon>Dipterocarpaceae</taxon>
        <taxon>Rubroshorea</taxon>
    </lineage>
</organism>
<accession>A0AAV5MAQ7</accession>
<proteinExistence type="inferred from homology"/>
<reference evidence="7 8" key="1">
    <citation type="journal article" date="2021" name="Commun. Biol.">
        <title>The genome of Shorea leprosula (Dipterocarpaceae) highlights the ecological relevance of drought in aseasonal tropical rainforests.</title>
        <authorList>
            <person name="Ng K.K.S."/>
            <person name="Kobayashi M.J."/>
            <person name="Fawcett J.A."/>
            <person name="Hatakeyama M."/>
            <person name="Paape T."/>
            <person name="Ng C.H."/>
            <person name="Ang C.C."/>
            <person name="Tnah L.H."/>
            <person name="Lee C.T."/>
            <person name="Nishiyama T."/>
            <person name="Sese J."/>
            <person name="O'Brien M.J."/>
            <person name="Copetti D."/>
            <person name="Mohd Noor M.I."/>
            <person name="Ong R.C."/>
            <person name="Putra M."/>
            <person name="Sireger I.Z."/>
            <person name="Indrioko S."/>
            <person name="Kosugi Y."/>
            <person name="Izuno A."/>
            <person name="Isagi Y."/>
            <person name="Lee S.L."/>
            <person name="Shimizu K.K."/>
        </authorList>
    </citation>
    <scope>NUCLEOTIDE SEQUENCE [LARGE SCALE GENOMIC DNA]</scope>
    <source>
        <strain evidence="7">214</strain>
    </source>
</reference>
<evidence type="ECO:0000256" key="3">
    <source>
        <dbReference type="ARBA" id="ARBA00022630"/>
    </source>
</evidence>
<evidence type="ECO:0000313" key="7">
    <source>
        <dbReference type="EMBL" id="GKV46960.1"/>
    </source>
</evidence>
<dbReference type="InterPro" id="IPR016167">
    <property type="entry name" value="FAD-bd_PCMH_sub1"/>
</dbReference>
<dbReference type="InterPro" id="IPR016164">
    <property type="entry name" value="FAD-linked_Oxase-like_C"/>
</dbReference>
<dbReference type="AlphaFoldDB" id="A0AAV5MAQ7"/>
<name>A0AAV5MAQ7_9ROSI</name>
<keyword evidence="4" id="KW-0274">FAD</keyword>
<dbReference type="EMBL" id="BPVZ01000219">
    <property type="protein sequence ID" value="GKV46960.1"/>
    <property type="molecule type" value="Genomic_DNA"/>
</dbReference>
<evidence type="ECO:0000256" key="4">
    <source>
        <dbReference type="ARBA" id="ARBA00022827"/>
    </source>
</evidence>
<dbReference type="Pfam" id="PF09265">
    <property type="entry name" value="Cytokin-bind"/>
    <property type="match status" value="1"/>
</dbReference>
<protein>
    <recommendedName>
        <fullName evidence="6">Cytokinin dehydrogenase 1 FAD/cytokinin binding domain-containing protein</fullName>
    </recommendedName>
</protein>
<comment type="similarity">
    <text evidence="2">Belongs to the oxygen-dependent FAD-linked oxidoreductase family.</text>
</comment>
<sequence>MLQKDDSFFFSIVVNAFACRWDQRSSVVTPEEDVFYLVALLRSALDDGEEMHSLEYLTSQNREILRFCDEAGIKVKQYLPHYTTQEEWTEHFGNKWDRFYQRKMEFDPRQILATGQRIFRPNFISSYGASW</sequence>
<comment type="cofactor">
    <cofactor evidence="1">
        <name>FAD</name>
        <dbReference type="ChEBI" id="CHEBI:57692"/>
    </cofactor>
</comment>
<dbReference type="GO" id="GO:0050660">
    <property type="term" value="F:flavin adenine dinucleotide binding"/>
    <property type="evidence" value="ECO:0007669"/>
    <property type="project" value="InterPro"/>
</dbReference>
<feature type="domain" description="Cytokinin dehydrogenase 1 FAD/cytokinin binding" evidence="6">
    <location>
        <begin position="20"/>
        <end position="119"/>
    </location>
</feature>
<evidence type="ECO:0000313" key="8">
    <source>
        <dbReference type="Proteomes" id="UP001054252"/>
    </source>
</evidence>
<dbReference type="InterPro" id="IPR050432">
    <property type="entry name" value="FAD-linked_Oxidoreductases_BP"/>
</dbReference>
<keyword evidence="5" id="KW-0560">Oxidoreductase</keyword>